<dbReference type="SUPFAM" id="SSF54637">
    <property type="entry name" value="Thioesterase/thiol ester dehydrase-isomerase"/>
    <property type="match status" value="1"/>
</dbReference>
<reference evidence="1" key="1">
    <citation type="submission" date="2020-08" db="EMBL/GenBank/DDBJ databases">
        <authorList>
            <person name="Liu C."/>
            <person name="Sun Q."/>
        </authorList>
    </citation>
    <scope>NUCLEOTIDE SEQUENCE</scope>
    <source>
        <strain evidence="1">BX16</strain>
    </source>
</reference>
<sequence>MERENNPQIIGEYVCLKTRMSAGDAHYAGELVEGAHIVTAWGDVGTELAIRLFGDESLFVGYSEVRYTAPVFAGDWMEYGGYIEKVGNTSFTCKFFAYKWMKDSKDENGNVINGSGAEMINPPELCAYGTGTLMVAKHLQRPEFGDPKFAADAKAAGAKAFA</sequence>
<dbReference type="AlphaFoldDB" id="A0A923NEL9"/>
<organism evidence="1 2">
    <name type="scientific">Lentihominibacter faecis</name>
    <dbReference type="NCBI Taxonomy" id="2764712"/>
    <lineage>
        <taxon>Bacteria</taxon>
        <taxon>Bacillati</taxon>
        <taxon>Bacillota</taxon>
        <taxon>Clostridia</taxon>
        <taxon>Peptostreptococcales</taxon>
        <taxon>Anaerovoracaceae</taxon>
        <taxon>Lentihominibacter</taxon>
    </lineage>
</organism>
<evidence type="ECO:0000313" key="2">
    <source>
        <dbReference type="Proteomes" id="UP000644115"/>
    </source>
</evidence>
<dbReference type="EMBL" id="JACRWC010000115">
    <property type="protein sequence ID" value="MBC6000297.1"/>
    <property type="molecule type" value="Genomic_DNA"/>
</dbReference>
<dbReference type="Proteomes" id="UP000644115">
    <property type="component" value="Unassembled WGS sequence"/>
</dbReference>
<keyword evidence="2" id="KW-1185">Reference proteome</keyword>
<dbReference type="CDD" id="cd03440">
    <property type="entry name" value="hot_dog"/>
    <property type="match status" value="1"/>
</dbReference>
<gene>
    <name evidence="1" type="ORF">H8876_09825</name>
</gene>
<dbReference type="InterPro" id="IPR029069">
    <property type="entry name" value="HotDog_dom_sf"/>
</dbReference>
<comment type="caution">
    <text evidence="1">The sequence shown here is derived from an EMBL/GenBank/DDBJ whole genome shotgun (WGS) entry which is preliminary data.</text>
</comment>
<evidence type="ECO:0000313" key="1">
    <source>
        <dbReference type="EMBL" id="MBC6000297.1"/>
    </source>
</evidence>
<accession>A0A923NEL9</accession>
<evidence type="ECO:0008006" key="3">
    <source>
        <dbReference type="Google" id="ProtNLM"/>
    </source>
</evidence>
<protein>
    <recommendedName>
        <fullName evidence="3">3-aminobutyryl-CoA ammonia lyase</fullName>
    </recommendedName>
</protein>
<proteinExistence type="predicted"/>
<name>A0A923NEL9_9FIRM</name>
<dbReference type="Gene3D" id="3.10.129.10">
    <property type="entry name" value="Hotdog Thioesterase"/>
    <property type="match status" value="1"/>
</dbReference>